<keyword evidence="4" id="KW-0524">Neurogenesis</keyword>
<evidence type="ECO:0000256" key="6">
    <source>
        <dbReference type="ARBA" id="ARBA00023125"/>
    </source>
</evidence>
<reference evidence="11" key="1">
    <citation type="submission" date="2023-05" db="EMBL/GenBank/DDBJ databases">
        <title>High-quality long-read genome of Scophthalmus maximus.</title>
        <authorList>
            <person name="Lien S."/>
            <person name="Martinez P."/>
        </authorList>
    </citation>
    <scope>NUCLEOTIDE SEQUENCE [LARGE SCALE GENOMIC DNA]</scope>
</reference>
<dbReference type="GeneTree" id="ENSGT00940000163077"/>
<evidence type="ECO:0000256" key="3">
    <source>
        <dbReference type="ARBA" id="ARBA00022782"/>
    </source>
</evidence>
<dbReference type="InterPro" id="IPR036638">
    <property type="entry name" value="HLH_DNA-bd_sf"/>
</dbReference>
<dbReference type="FunFam" id="4.10.280.10:FF:000006">
    <property type="entry name" value="Neurogenic differentiation factor"/>
    <property type="match status" value="1"/>
</dbReference>
<reference evidence="11" key="2">
    <citation type="submission" date="2025-08" db="UniProtKB">
        <authorList>
            <consortium name="Ensembl"/>
        </authorList>
    </citation>
    <scope>IDENTIFICATION</scope>
</reference>
<evidence type="ECO:0000256" key="8">
    <source>
        <dbReference type="ARBA" id="ARBA00023242"/>
    </source>
</evidence>
<dbReference type="InterPro" id="IPR050359">
    <property type="entry name" value="bHLH_transcription_factors"/>
</dbReference>
<keyword evidence="3" id="KW-0221">Differentiation</keyword>
<evidence type="ECO:0000313" key="11">
    <source>
        <dbReference type="Ensembl" id="ENSSMAP00000021380.2"/>
    </source>
</evidence>
<dbReference type="PANTHER" id="PTHR19290:SF94">
    <property type="entry name" value="NEUROGENIN-3"/>
    <property type="match status" value="1"/>
</dbReference>
<dbReference type="PANTHER" id="PTHR19290">
    <property type="entry name" value="BASIC HELIX-LOOP-HELIX PROTEIN NEUROGENIN-RELATED"/>
    <property type="match status" value="1"/>
</dbReference>
<accession>A0A8D3APE5</accession>
<keyword evidence="7" id="KW-0804">Transcription</keyword>
<dbReference type="SUPFAM" id="SSF47459">
    <property type="entry name" value="HLH, helix-loop-helix DNA-binding domain"/>
    <property type="match status" value="1"/>
</dbReference>
<proteinExistence type="predicted"/>
<dbReference type="GO" id="GO:0070888">
    <property type="term" value="F:E-box binding"/>
    <property type="evidence" value="ECO:0007669"/>
    <property type="project" value="TreeGrafter"/>
</dbReference>
<evidence type="ECO:0000313" key="12">
    <source>
        <dbReference type="Proteomes" id="UP000694558"/>
    </source>
</evidence>
<dbReference type="Ensembl" id="ENSSMAT00000021634.2">
    <property type="protein sequence ID" value="ENSSMAP00000021380.2"/>
    <property type="gene ID" value="ENSSMAG00000013097.2"/>
</dbReference>
<dbReference type="GO" id="GO:0007423">
    <property type="term" value="P:sensory organ development"/>
    <property type="evidence" value="ECO:0007669"/>
    <property type="project" value="TreeGrafter"/>
</dbReference>
<keyword evidence="2" id="KW-0217">Developmental protein</keyword>
<dbReference type="InterPro" id="IPR011598">
    <property type="entry name" value="bHLH_dom"/>
</dbReference>
<protein>
    <submittedName>
        <fullName evidence="11">Neurogenin 3</fullName>
    </submittedName>
</protein>
<dbReference type="GO" id="GO:0005634">
    <property type="term" value="C:nucleus"/>
    <property type="evidence" value="ECO:0007669"/>
    <property type="project" value="TreeGrafter"/>
</dbReference>
<dbReference type="GO" id="GO:0045944">
    <property type="term" value="P:positive regulation of transcription by RNA polymerase II"/>
    <property type="evidence" value="ECO:0007669"/>
    <property type="project" value="TreeGrafter"/>
</dbReference>
<feature type="compositionally biased region" description="Low complexity" evidence="9">
    <location>
        <begin position="28"/>
        <end position="39"/>
    </location>
</feature>
<keyword evidence="5" id="KW-0805">Transcription regulation</keyword>
<keyword evidence="8" id="KW-0539">Nucleus</keyword>
<keyword evidence="6" id="KW-0238">DNA-binding</keyword>
<dbReference type="SMART" id="SM00353">
    <property type="entry name" value="HLH"/>
    <property type="match status" value="1"/>
</dbReference>
<dbReference type="Gene3D" id="4.10.280.10">
    <property type="entry name" value="Helix-loop-helix DNA-binding domain"/>
    <property type="match status" value="1"/>
</dbReference>
<name>A0A8D3APE5_SCOMX</name>
<dbReference type="GO" id="GO:0000981">
    <property type="term" value="F:DNA-binding transcription factor activity, RNA polymerase II-specific"/>
    <property type="evidence" value="ECO:0007669"/>
    <property type="project" value="TreeGrafter"/>
</dbReference>
<feature type="domain" description="BHLH" evidence="10">
    <location>
        <begin position="72"/>
        <end position="124"/>
    </location>
</feature>
<evidence type="ECO:0000256" key="2">
    <source>
        <dbReference type="ARBA" id="ARBA00022473"/>
    </source>
</evidence>
<dbReference type="GO" id="GO:0061564">
    <property type="term" value="P:axon development"/>
    <property type="evidence" value="ECO:0007669"/>
    <property type="project" value="TreeGrafter"/>
</dbReference>
<evidence type="ECO:0000259" key="10">
    <source>
        <dbReference type="PROSITE" id="PS50888"/>
    </source>
</evidence>
<comment type="subunit">
    <text evidence="1">Efficient DNA binding requires dimerization with another bHLH protein.</text>
</comment>
<evidence type="ECO:0000256" key="9">
    <source>
        <dbReference type="SAM" id="MobiDB-lite"/>
    </source>
</evidence>
<dbReference type="PROSITE" id="PS50888">
    <property type="entry name" value="BHLH"/>
    <property type="match status" value="1"/>
</dbReference>
<feature type="region of interest" description="Disordered" evidence="9">
    <location>
        <begin position="1"/>
        <end position="78"/>
    </location>
</feature>
<organism evidence="11 12">
    <name type="scientific">Scophthalmus maximus</name>
    <name type="common">Turbot</name>
    <name type="synonym">Psetta maxima</name>
    <dbReference type="NCBI Taxonomy" id="52904"/>
    <lineage>
        <taxon>Eukaryota</taxon>
        <taxon>Metazoa</taxon>
        <taxon>Chordata</taxon>
        <taxon>Craniata</taxon>
        <taxon>Vertebrata</taxon>
        <taxon>Euteleostomi</taxon>
        <taxon>Actinopterygii</taxon>
        <taxon>Neopterygii</taxon>
        <taxon>Teleostei</taxon>
        <taxon>Neoteleostei</taxon>
        <taxon>Acanthomorphata</taxon>
        <taxon>Carangaria</taxon>
        <taxon>Pleuronectiformes</taxon>
        <taxon>Pleuronectoidei</taxon>
        <taxon>Scophthalmidae</taxon>
        <taxon>Scophthalmus</taxon>
    </lineage>
</organism>
<evidence type="ECO:0000256" key="1">
    <source>
        <dbReference type="ARBA" id="ARBA00011571"/>
    </source>
</evidence>
<dbReference type="AlphaFoldDB" id="A0A8D3APE5"/>
<evidence type="ECO:0000256" key="7">
    <source>
        <dbReference type="ARBA" id="ARBA00023163"/>
    </source>
</evidence>
<dbReference type="Proteomes" id="UP000694558">
    <property type="component" value="Chromosome 15"/>
</dbReference>
<evidence type="ECO:0000256" key="5">
    <source>
        <dbReference type="ARBA" id="ARBA00023015"/>
    </source>
</evidence>
<evidence type="ECO:0000256" key="4">
    <source>
        <dbReference type="ARBA" id="ARBA00022902"/>
    </source>
</evidence>
<dbReference type="GO" id="GO:0046983">
    <property type="term" value="F:protein dimerization activity"/>
    <property type="evidence" value="ECO:0007669"/>
    <property type="project" value="InterPro"/>
</dbReference>
<dbReference type="Pfam" id="PF00010">
    <property type="entry name" value="HLH"/>
    <property type="match status" value="1"/>
</dbReference>
<sequence>MSPTISCEPRTSRGRAALSRFSPTARSPADGAGDAPQDAFLRTTPSVFGGGVSSAKRPKHTAGRERSGPRGRRRVKANDRERHRMHNLNSALDALRSILPALPDDAKLTKIETLRFAHNYIWALTETLLACSPRLRSARALLGEDCDHVVTLGRNHSLPCMALTINLVLHKEMSLLF</sequence>